<proteinExistence type="inferred from homology"/>
<dbReference type="PANTHER" id="PTHR11986:SF79">
    <property type="entry name" value="ACETYLORNITHINE AMINOTRANSFERASE, MITOCHONDRIAL"/>
    <property type="match status" value="1"/>
</dbReference>
<dbReference type="CDD" id="cd00610">
    <property type="entry name" value="OAT_like"/>
    <property type="match status" value="1"/>
</dbReference>
<dbReference type="InterPro" id="IPR049704">
    <property type="entry name" value="Aminotrans_3_PPA_site"/>
</dbReference>
<keyword evidence="2" id="KW-0032">Aminotransferase</keyword>
<keyword evidence="4 5" id="KW-0663">Pyridoxal phosphate</keyword>
<comment type="caution">
    <text evidence="6">The sequence shown here is derived from an EMBL/GenBank/DDBJ whole genome shotgun (WGS) entry which is preliminary data.</text>
</comment>
<reference evidence="6 7" key="1">
    <citation type="journal article" date="2016" name="Nat. Commun.">
        <title>Thousands of microbial genomes shed light on interconnected biogeochemical processes in an aquifer system.</title>
        <authorList>
            <person name="Anantharaman K."/>
            <person name="Brown C.T."/>
            <person name="Hug L.A."/>
            <person name="Sharon I."/>
            <person name="Castelle C.J."/>
            <person name="Probst A.J."/>
            <person name="Thomas B.C."/>
            <person name="Singh A."/>
            <person name="Wilkins M.J."/>
            <person name="Karaoz U."/>
            <person name="Brodie E.L."/>
            <person name="Williams K.H."/>
            <person name="Hubbard S.S."/>
            <person name="Banfield J.F."/>
        </authorList>
    </citation>
    <scope>NUCLEOTIDE SEQUENCE [LARGE SCALE GENOMIC DNA]</scope>
</reference>
<dbReference type="Pfam" id="PF00202">
    <property type="entry name" value="Aminotran_3"/>
    <property type="match status" value="1"/>
</dbReference>
<dbReference type="GO" id="GO:0030170">
    <property type="term" value="F:pyridoxal phosphate binding"/>
    <property type="evidence" value="ECO:0007669"/>
    <property type="project" value="InterPro"/>
</dbReference>
<dbReference type="PANTHER" id="PTHR11986">
    <property type="entry name" value="AMINOTRANSFERASE CLASS III"/>
    <property type="match status" value="1"/>
</dbReference>
<organism evidence="6 7">
    <name type="scientific">Candidatus Staskawiczbacteria bacterium RIFCSPHIGHO2_01_FULL_34_27</name>
    <dbReference type="NCBI Taxonomy" id="1802199"/>
    <lineage>
        <taxon>Bacteria</taxon>
        <taxon>Candidatus Staskawicziibacteriota</taxon>
    </lineage>
</organism>
<dbReference type="InterPro" id="IPR005814">
    <property type="entry name" value="Aminotrans_3"/>
</dbReference>
<evidence type="ECO:0000256" key="3">
    <source>
        <dbReference type="ARBA" id="ARBA00022679"/>
    </source>
</evidence>
<evidence type="ECO:0000256" key="2">
    <source>
        <dbReference type="ARBA" id="ARBA00022576"/>
    </source>
</evidence>
<evidence type="ECO:0000313" key="7">
    <source>
        <dbReference type="Proteomes" id="UP000178991"/>
    </source>
</evidence>
<dbReference type="EMBL" id="MHOL01000013">
    <property type="protein sequence ID" value="OGZ62784.1"/>
    <property type="molecule type" value="Genomic_DNA"/>
</dbReference>
<dbReference type="FunFam" id="3.40.640.10:FF:000004">
    <property type="entry name" value="Acetylornithine aminotransferase"/>
    <property type="match status" value="1"/>
</dbReference>
<dbReference type="InterPro" id="IPR015424">
    <property type="entry name" value="PyrdxlP-dep_Trfase"/>
</dbReference>
<dbReference type="AlphaFoldDB" id="A0A1G2HJU3"/>
<dbReference type="SUPFAM" id="SSF53383">
    <property type="entry name" value="PLP-dependent transferases"/>
    <property type="match status" value="1"/>
</dbReference>
<evidence type="ECO:0008006" key="8">
    <source>
        <dbReference type="Google" id="ProtNLM"/>
    </source>
</evidence>
<evidence type="ECO:0000313" key="6">
    <source>
        <dbReference type="EMBL" id="OGZ62784.1"/>
    </source>
</evidence>
<dbReference type="GO" id="GO:0008483">
    <property type="term" value="F:transaminase activity"/>
    <property type="evidence" value="ECO:0007669"/>
    <property type="project" value="UniProtKB-KW"/>
</dbReference>
<gene>
    <name evidence="6" type="ORF">A2639_00360</name>
</gene>
<name>A0A1G2HJU3_9BACT</name>
<evidence type="ECO:0000256" key="4">
    <source>
        <dbReference type="ARBA" id="ARBA00022898"/>
    </source>
</evidence>
<dbReference type="Gene3D" id="3.90.1150.10">
    <property type="entry name" value="Aspartate Aminotransferase, domain 1"/>
    <property type="match status" value="1"/>
</dbReference>
<dbReference type="InterPro" id="IPR015422">
    <property type="entry name" value="PyrdxlP-dep_Trfase_small"/>
</dbReference>
<comment type="cofactor">
    <cofactor evidence="1">
        <name>pyridoxal 5'-phosphate</name>
        <dbReference type="ChEBI" id="CHEBI:597326"/>
    </cofactor>
</comment>
<evidence type="ECO:0000256" key="1">
    <source>
        <dbReference type="ARBA" id="ARBA00001933"/>
    </source>
</evidence>
<evidence type="ECO:0000256" key="5">
    <source>
        <dbReference type="RuleBase" id="RU003560"/>
    </source>
</evidence>
<sequence length="405" mass="45422">MKNLKSKLGENQLYPFHSWGMKITKADGIYFYDDRGNKYADLTSSASVVNIGYNNSKVKEIIKKQINKLIFSPPWCRTDEADELAEKLLNYLPKYLDTILRVNTGSESVEVALKLARKYTKKEKFLSFEHSYHGHTMAAMAIGMHGGTKKDYLPLITSDIIPHPYIKGGKDNLEKECSETLRIIEERFVTGKYAAFITESLATSAGNHLLTKEFLQSLRELCSKYSVLLIYDEVLTGFGRTGKMFSFEHFNILPDIICLAKGLGCGYATIGATITNNKIANGFDYFSTFAWNPLACAVSSKVLDIYKEKKLVKNAEVLGKYAINKLNKDLNNIKLVKDIRGLGLRIAIEISDKVSFDKIRETCLKNSVFTGASDLPCILSIAPPLIISKKEMDKCLDIIIDAIKN</sequence>
<dbReference type="InterPro" id="IPR015421">
    <property type="entry name" value="PyrdxlP-dep_Trfase_major"/>
</dbReference>
<protein>
    <recommendedName>
        <fullName evidence="8">Aspartate aminotransferase family protein</fullName>
    </recommendedName>
</protein>
<keyword evidence="3" id="KW-0808">Transferase</keyword>
<comment type="similarity">
    <text evidence="5">Belongs to the class-III pyridoxal-phosphate-dependent aminotransferase family.</text>
</comment>
<dbReference type="InterPro" id="IPR050103">
    <property type="entry name" value="Class-III_PLP-dep_AT"/>
</dbReference>
<dbReference type="GO" id="GO:0042802">
    <property type="term" value="F:identical protein binding"/>
    <property type="evidence" value="ECO:0007669"/>
    <property type="project" value="TreeGrafter"/>
</dbReference>
<accession>A0A1G2HJU3</accession>
<dbReference type="PIRSF" id="PIRSF000521">
    <property type="entry name" value="Transaminase_4ab_Lys_Orn"/>
    <property type="match status" value="1"/>
</dbReference>
<dbReference type="Proteomes" id="UP000178991">
    <property type="component" value="Unassembled WGS sequence"/>
</dbReference>
<dbReference type="Gene3D" id="3.40.640.10">
    <property type="entry name" value="Type I PLP-dependent aspartate aminotransferase-like (Major domain)"/>
    <property type="match status" value="1"/>
</dbReference>
<dbReference type="PROSITE" id="PS00600">
    <property type="entry name" value="AA_TRANSFER_CLASS_3"/>
    <property type="match status" value="1"/>
</dbReference>